<organism evidence="9 10">
    <name type="scientific">Hominenteromicrobium mulieris</name>
    <dbReference type="NCBI Taxonomy" id="2885357"/>
    <lineage>
        <taxon>Bacteria</taxon>
        <taxon>Bacillati</taxon>
        <taxon>Bacillota</taxon>
        <taxon>Clostridia</taxon>
        <taxon>Eubacteriales</taxon>
        <taxon>Oscillospiraceae</taxon>
        <taxon>Hominenteromicrobium</taxon>
    </lineage>
</organism>
<dbReference type="Gene3D" id="3.30.590.10">
    <property type="entry name" value="Glutamine synthetase/guanido kinase, catalytic domain"/>
    <property type="match status" value="1"/>
</dbReference>
<feature type="binding site" evidence="5 6">
    <location>
        <begin position="21"/>
        <end position="25"/>
    </location>
    <ligand>
        <name>ATP</name>
        <dbReference type="ChEBI" id="CHEBI:30616"/>
    </ligand>
</feature>
<keyword evidence="10" id="KW-1185">Reference proteome</keyword>
<gene>
    <name evidence="5" type="primary">mcsB</name>
    <name evidence="9" type="ORF">LKD31_01885</name>
</gene>
<comment type="function">
    <text evidence="5">Catalyzes the specific phosphorylation of arginine residues in proteins.</text>
</comment>
<dbReference type="InterPro" id="IPR000749">
    <property type="entry name" value="ATP-guanido_PTrfase"/>
</dbReference>
<comment type="catalytic activity">
    <reaction evidence="5">
        <text>L-arginyl-[protein] + ATP = N(omega)-phospho-L-arginyl-[protein] + ADP + H(+)</text>
        <dbReference type="Rhea" id="RHEA:43384"/>
        <dbReference type="Rhea" id="RHEA-COMP:10532"/>
        <dbReference type="Rhea" id="RHEA-COMP:10533"/>
        <dbReference type="ChEBI" id="CHEBI:15378"/>
        <dbReference type="ChEBI" id="CHEBI:29965"/>
        <dbReference type="ChEBI" id="CHEBI:30616"/>
        <dbReference type="ChEBI" id="CHEBI:83226"/>
        <dbReference type="ChEBI" id="CHEBI:456216"/>
        <dbReference type="EC" id="2.7.14.1"/>
    </reaction>
</comment>
<dbReference type="SUPFAM" id="SSF55931">
    <property type="entry name" value="Glutamine synthetase/guanido kinase"/>
    <property type="match status" value="1"/>
</dbReference>
<dbReference type="HAMAP" id="MF_00602">
    <property type="entry name" value="Prot_Arg_kinase"/>
    <property type="match status" value="1"/>
</dbReference>
<keyword evidence="3 5" id="KW-0418">Kinase</keyword>
<comment type="similarity">
    <text evidence="5 6 7">Belongs to the ATP:guanido phosphotransferase family.</text>
</comment>
<evidence type="ECO:0000256" key="7">
    <source>
        <dbReference type="RuleBase" id="RU000505"/>
    </source>
</evidence>
<sequence>MLNEEKKWYEKAGKESDVVISTRVRLARNLADMPFPNRMTPDQKAAVERRVRDAILSGNSAIASDFDFVQMDDLSNEQAVSLVERHIVSPEFIANAKGRGFLISKDECISIMVNEEDHVRIQVLHEGLALSEAAEMADRIDTLLNESLRFAFDSELGYLTQCPTNLGTGMRASVMLHLPALTENGAMSRISTNLSKLGLVIRGTYGEGSNVIGAMYQLSNQITLGLSEKEAVENLQNITMQLISEERKTRASLSKNINVQDKVGRSAGVLKNARLLSCDEYMKLISNVRFGIAEKLLSGITLEDIHTLTVAVQPATMAAAHGSNLSAGQRDILRADEVRKALKALQ</sequence>
<evidence type="ECO:0000313" key="9">
    <source>
        <dbReference type="EMBL" id="MCC2135767.1"/>
    </source>
</evidence>
<dbReference type="Proteomes" id="UP001199424">
    <property type="component" value="Unassembled WGS sequence"/>
</dbReference>
<evidence type="ECO:0000256" key="4">
    <source>
        <dbReference type="ARBA" id="ARBA00022840"/>
    </source>
</evidence>
<dbReference type="InterPro" id="IPR023660">
    <property type="entry name" value="Arg_Kinase"/>
</dbReference>
<reference evidence="9" key="1">
    <citation type="submission" date="2021-10" db="EMBL/GenBank/DDBJ databases">
        <title>Anaerobic single-cell dispensing facilitates the cultivation of human gut bacteria.</title>
        <authorList>
            <person name="Afrizal A."/>
        </authorList>
    </citation>
    <scope>NUCLEOTIDE SEQUENCE</scope>
    <source>
        <strain evidence="9">CLA-AA-H250</strain>
    </source>
</reference>
<dbReference type="GO" id="GO:0046314">
    <property type="term" value="P:phosphocreatine biosynthetic process"/>
    <property type="evidence" value="ECO:0007669"/>
    <property type="project" value="InterPro"/>
</dbReference>
<dbReference type="AlphaFoldDB" id="A0AAE3DHQ2"/>
<feature type="binding site" evidence="5 6">
    <location>
        <begin position="202"/>
        <end position="207"/>
    </location>
    <ligand>
        <name>ATP</name>
        <dbReference type="ChEBI" id="CHEBI:30616"/>
    </ligand>
</feature>
<protein>
    <recommendedName>
        <fullName evidence="5">Protein-arginine kinase</fullName>
        <ecNumber evidence="5">2.7.14.1</ecNumber>
    </recommendedName>
</protein>
<evidence type="ECO:0000256" key="6">
    <source>
        <dbReference type="PROSITE-ProRule" id="PRU00843"/>
    </source>
</evidence>
<evidence type="ECO:0000256" key="2">
    <source>
        <dbReference type="ARBA" id="ARBA00022741"/>
    </source>
</evidence>
<keyword evidence="4 5" id="KW-0067">ATP-binding</keyword>
<evidence type="ECO:0000259" key="8">
    <source>
        <dbReference type="PROSITE" id="PS51510"/>
    </source>
</evidence>
<dbReference type="GO" id="GO:0005615">
    <property type="term" value="C:extracellular space"/>
    <property type="evidence" value="ECO:0007669"/>
    <property type="project" value="TreeGrafter"/>
</dbReference>
<dbReference type="EC" id="2.7.14.1" evidence="5"/>
<feature type="binding site" evidence="5 6">
    <location>
        <position position="120"/>
    </location>
    <ligand>
        <name>ATP</name>
        <dbReference type="ChEBI" id="CHEBI:30616"/>
    </ligand>
</feature>
<evidence type="ECO:0000256" key="5">
    <source>
        <dbReference type="HAMAP-Rule" id="MF_00602"/>
    </source>
</evidence>
<feature type="domain" description="Phosphagen kinase C-terminal" evidence="8">
    <location>
        <begin position="18"/>
        <end position="249"/>
    </location>
</feature>
<dbReference type="PROSITE" id="PS51510">
    <property type="entry name" value="PHOSPHAGEN_KINASE_C"/>
    <property type="match status" value="1"/>
</dbReference>
<dbReference type="PROSITE" id="PS00112">
    <property type="entry name" value="PHOSPHAGEN_KINASE"/>
    <property type="match status" value="1"/>
</dbReference>
<comment type="activity regulation">
    <text evidence="5">Appears to be allosterically activated by the binding of pArg-containing polypeptides to the pArg-binding pocket localized in the C-terminal domain of McsB.</text>
</comment>
<evidence type="ECO:0000256" key="1">
    <source>
        <dbReference type="ARBA" id="ARBA00022679"/>
    </source>
</evidence>
<name>A0AAE3DHQ2_9FIRM</name>
<dbReference type="EMBL" id="JAJEQC010000001">
    <property type="protein sequence ID" value="MCC2135767.1"/>
    <property type="molecule type" value="Genomic_DNA"/>
</dbReference>
<feature type="binding site" evidence="5 6">
    <location>
        <begin position="171"/>
        <end position="175"/>
    </location>
    <ligand>
        <name>ATP</name>
        <dbReference type="ChEBI" id="CHEBI:30616"/>
    </ligand>
</feature>
<feature type="short sequence motif" description="RDXXRA motif of the pArg binding pocket involved in allosteric regulation" evidence="5">
    <location>
        <begin position="330"/>
        <end position="335"/>
    </location>
</feature>
<proteinExistence type="inferred from homology"/>
<dbReference type="Pfam" id="PF00217">
    <property type="entry name" value="ATP-gua_Ptrans"/>
    <property type="match status" value="1"/>
</dbReference>
<dbReference type="InterPro" id="IPR014746">
    <property type="entry name" value="Gln_synth/guanido_kin_cat_dom"/>
</dbReference>
<comment type="caution">
    <text evidence="9">The sequence shown here is derived from an EMBL/GenBank/DDBJ whole genome shotgun (WGS) entry which is preliminary data.</text>
</comment>
<keyword evidence="5" id="KW-0021">Allosteric enzyme</keyword>
<feature type="binding site" evidence="5 6">
    <location>
        <position position="86"/>
    </location>
    <ligand>
        <name>ATP</name>
        <dbReference type="ChEBI" id="CHEBI:30616"/>
    </ligand>
</feature>
<dbReference type="CDD" id="cd07930">
    <property type="entry name" value="bacterial_phosphagen_kinase"/>
    <property type="match status" value="1"/>
</dbReference>
<dbReference type="InterPro" id="IPR022415">
    <property type="entry name" value="ATP-guanido_PTrfase_AS"/>
</dbReference>
<keyword evidence="2 5" id="KW-0547">Nucleotide-binding</keyword>
<dbReference type="GO" id="GO:0005524">
    <property type="term" value="F:ATP binding"/>
    <property type="evidence" value="ECO:0007669"/>
    <property type="project" value="UniProtKB-UniRule"/>
</dbReference>
<keyword evidence="1 5" id="KW-0808">Transferase</keyword>
<evidence type="ECO:0000313" key="10">
    <source>
        <dbReference type="Proteomes" id="UP001199424"/>
    </source>
</evidence>
<dbReference type="InterPro" id="IPR022414">
    <property type="entry name" value="ATP-guanido_PTrfase_cat"/>
</dbReference>
<dbReference type="RefSeq" id="WP_308448386.1">
    <property type="nucleotide sequence ID" value="NZ_JAJEQC010000001.1"/>
</dbReference>
<dbReference type="PANTHER" id="PTHR11547:SF38">
    <property type="entry name" value="ARGININE KINASE 1-RELATED"/>
    <property type="match status" value="1"/>
</dbReference>
<dbReference type="PANTHER" id="PTHR11547">
    <property type="entry name" value="ARGININE OR CREATINE KINASE"/>
    <property type="match status" value="1"/>
</dbReference>
<evidence type="ECO:0000256" key="3">
    <source>
        <dbReference type="ARBA" id="ARBA00022777"/>
    </source>
</evidence>
<dbReference type="NCBIfam" id="NF002194">
    <property type="entry name" value="PRK01059.1-4"/>
    <property type="match status" value="1"/>
</dbReference>
<dbReference type="GO" id="GO:0004111">
    <property type="term" value="F:creatine kinase activity"/>
    <property type="evidence" value="ECO:0007669"/>
    <property type="project" value="InterPro"/>
</dbReference>
<accession>A0AAE3DHQ2</accession>
<dbReference type="GO" id="GO:1990424">
    <property type="term" value="F:protein arginine kinase activity"/>
    <property type="evidence" value="ECO:0007669"/>
    <property type="project" value="UniProtKB-EC"/>
</dbReference>